<dbReference type="Gene3D" id="3.40.50.1240">
    <property type="entry name" value="Phosphoglycerate mutase-like"/>
    <property type="match status" value="1"/>
</dbReference>
<gene>
    <name evidence="1" type="ORF">EYC87_06860</name>
</gene>
<dbReference type="InterPro" id="IPR029033">
    <property type="entry name" value="His_PPase_superfam"/>
</dbReference>
<comment type="caution">
    <text evidence="1">The sequence shown here is derived from an EMBL/GenBank/DDBJ whole genome shotgun (WGS) entry which is preliminary data.</text>
</comment>
<reference evidence="1" key="1">
    <citation type="submission" date="2019-02" db="EMBL/GenBank/DDBJ databases">
        <authorList>
            <person name="Li S.-H."/>
        </authorList>
    </citation>
    <scope>NUCLEOTIDE SEQUENCE</scope>
    <source>
        <strain evidence="1">IMCC8485</strain>
    </source>
</reference>
<evidence type="ECO:0008006" key="3">
    <source>
        <dbReference type="Google" id="ProtNLM"/>
    </source>
</evidence>
<name>A0ABT3SVH5_9GAMM</name>
<organism evidence="1 2">
    <name type="scientific">Candidatus Seongchinamella marina</name>
    <dbReference type="NCBI Taxonomy" id="2518990"/>
    <lineage>
        <taxon>Bacteria</taxon>
        <taxon>Pseudomonadati</taxon>
        <taxon>Pseudomonadota</taxon>
        <taxon>Gammaproteobacteria</taxon>
        <taxon>Cellvibrionales</taxon>
        <taxon>Halieaceae</taxon>
        <taxon>Seongchinamella</taxon>
    </lineage>
</organism>
<dbReference type="CDD" id="cd07040">
    <property type="entry name" value="HP"/>
    <property type="match status" value="1"/>
</dbReference>
<keyword evidence="2" id="KW-1185">Reference proteome</keyword>
<evidence type="ECO:0000313" key="1">
    <source>
        <dbReference type="EMBL" id="MCX2973304.1"/>
    </source>
</evidence>
<accession>A0ABT3SVH5</accession>
<dbReference type="EMBL" id="SHNP01000002">
    <property type="protein sequence ID" value="MCX2973304.1"/>
    <property type="molecule type" value="Genomic_DNA"/>
</dbReference>
<evidence type="ECO:0000313" key="2">
    <source>
        <dbReference type="Proteomes" id="UP001143307"/>
    </source>
</evidence>
<protein>
    <recommendedName>
        <fullName evidence="3">Phosphohistidine phosphatase SixA</fullName>
    </recommendedName>
</protein>
<dbReference type="SUPFAM" id="SSF53254">
    <property type="entry name" value="Phosphoglycerate mutase-like"/>
    <property type="match status" value="1"/>
</dbReference>
<dbReference type="Proteomes" id="UP001143307">
    <property type="component" value="Unassembled WGS sequence"/>
</dbReference>
<sequence length="167" mass="18352">MILTIWRHGEAGSAVTDRVRELTDHGRSDVDRGCRRFANYCEDYKLPLPGRLLYSEWVRTEQTCNIIETHFTQAIAQSSRALIPGCRPNEVDTALESLRAGGEIPGHLLLVSHQPLVSSLIDYYLGEYGLVAPLLPGGLATLEMDAVGPGCASLCFSVQPPHFETSQ</sequence>
<proteinExistence type="predicted"/>
<dbReference type="RefSeq" id="WP_279252235.1">
    <property type="nucleotide sequence ID" value="NZ_SHNP01000002.1"/>
</dbReference>